<comment type="caution">
    <text evidence="1">The sequence shown here is derived from an EMBL/GenBank/DDBJ whole genome shotgun (WGS) entry which is preliminary data.</text>
</comment>
<proteinExistence type="predicted"/>
<evidence type="ECO:0000313" key="2">
    <source>
        <dbReference type="Proteomes" id="UP000194737"/>
    </source>
</evidence>
<dbReference type="EMBL" id="NGLB01000001">
    <property type="protein sequence ID" value="OTO00430.1"/>
    <property type="molecule type" value="Genomic_DNA"/>
</dbReference>
<reference evidence="1 2" key="1">
    <citation type="submission" date="2017-05" db="EMBL/GenBank/DDBJ databases">
        <title>The Genome Sequence of Enterococcus faecium 6F2_DIV0138.</title>
        <authorList>
            <consortium name="The Broad Institute Genomics Platform"/>
            <consortium name="The Broad Institute Genomic Center for Infectious Diseases"/>
            <person name="Earl A."/>
            <person name="Manson A."/>
            <person name="Schwartman J."/>
            <person name="Gilmore M."/>
            <person name="Abouelleil A."/>
            <person name="Cao P."/>
            <person name="Chapman S."/>
            <person name="Cusick C."/>
            <person name="Shea T."/>
            <person name="Young S."/>
            <person name="Neafsey D."/>
            <person name="Nusbaum C."/>
            <person name="Birren B."/>
        </authorList>
    </citation>
    <scope>NUCLEOTIDE SEQUENCE [LARGE SCALE GENOMIC DNA]</scope>
    <source>
        <strain evidence="1 2">6F2_DIV0138</strain>
    </source>
</reference>
<gene>
    <name evidence="1" type="ORF">A5804_001940</name>
</gene>
<dbReference type="RefSeq" id="WP_086324906.1">
    <property type="nucleotide sequence ID" value="NZ_NGLB01000001.1"/>
</dbReference>
<sequence>MTLREYRLRMLAFKLRQVDERKKMHEQAYLNQVVQSMDKRGKPKFKTFDDFFDYEKEIDNVLDGTRYERDHIDPSTRERILKRIGRLKEYDELKGGKS</sequence>
<accession>A0AB73NPY7</accession>
<name>A0AB73NPY7_ENTFC</name>
<protein>
    <submittedName>
        <fullName evidence="1">Uncharacterized protein</fullName>
    </submittedName>
</protein>
<dbReference type="Proteomes" id="UP000194737">
    <property type="component" value="Unassembled WGS sequence"/>
</dbReference>
<organism evidence="1 2">
    <name type="scientific">Enterococcus faecium</name>
    <name type="common">Streptococcus faecium</name>
    <dbReference type="NCBI Taxonomy" id="1352"/>
    <lineage>
        <taxon>Bacteria</taxon>
        <taxon>Bacillati</taxon>
        <taxon>Bacillota</taxon>
        <taxon>Bacilli</taxon>
        <taxon>Lactobacillales</taxon>
        <taxon>Enterococcaceae</taxon>
        <taxon>Enterococcus</taxon>
    </lineage>
</organism>
<dbReference type="AlphaFoldDB" id="A0AB73NPY7"/>
<evidence type="ECO:0000313" key="1">
    <source>
        <dbReference type="EMBL" id="OTO00430.1"/>
    </source>
</evidence>